<reference evidence="2" key="1">
    <citation type="journal article" date="2012" name="Nat. Commun.">
        <title>The genome of Prunus mume.</title>
        <authorList>
            <person name="Zhang Q."/>
            <person name="Chen W."/>
            <person name="Sun L."/>
            <person name="Zhao F."/>
            <person name="Huang B."/>
            <person name="Yang W."/>
            <person name="Tao Y."/>
            <person name="Wang J."/>
            <person name="Yuan Z."/>
            <person name="Fan G."/>
            <person name="Xing Z."/>
            <person name="Han C."/>
            <person name="Pan H."/>
            <person name="Zhong X."/>
            <person name="Shi W."/>
            <person name="Liang X."/>
            <person name="Du D."/>
            <person name="Sun F."/>
            <person name="Xu Z."/>
            <person name="Hao R."/>
            <person name="Lv T."/>
            <person name="Lv Y."/>
            <person name="Zheng Z."/>
            <person name="Sun M."/>
            <person name="Luo L."/>
            <person name="Cai M."/>
            <person name="Gao Y."/>
            <person name="Wang J."/>
            <person name="Yin Y."/>
            <person name="Xu X."/>
            <person name="Cheng T."/>
            <person name="Wang J."/>
        </authorList>
    </citation>
    <scope>NUCLEOTIDE SEQUENCE [LARGE SCALE GENOMIC DNA]</scope>
</reference>
<keyword evidence="1" id="KW-0472">Membrane</keyword>
<name>A0ABM0NNI0_PRUMU</name>
<keyword evidence="1" id="KW-0812">Transmembrane</keyword>
<evidence type="ECO:0000313" key="2">
    <source>
        <dbReference type="Proteomes" id="UP000694861"/>
    </source>
</evidence>
<feature type="transmembrane region" description="Helical" evidence="1">
    <location>
        <begin position="39"/>
        <end position="59"/>
    </location>
</feature>
<keyword evidence="1" id="KW-1133">Transmembrane helix</keyword>
<dbReference type="GeneID" id="103326950"/>
<evidence type="ECO:0000313" key="3">
    <source>
        <dbReference type="RefSeq" id="XP_008227432.1"/>
    </source>
</evidence>
<accession>A0ABM0NNI0</accession>
<keyword evidence="2" id="KW-1185">Reference proteome</keyword>
<sequence length="137" mass="15842">MIMDQSNDEDQKLVAVPKKYSNKYLFYLGQLLMKRTLKLLLSVSLLSLFLLCYSSSSVSVAAPPLLIIMNPTMSLWIRTPSLMLLVKMKGNRQLYKKEKKTTTTEMDNRKNLKMGLYCGQKKYLKLLAQKKKEEVNL</sequence>
<protein>
    <submittedName>
        <fullName evidence="3">Uncharacterized protein LOC103326950</fullName>
    </submittedName>
</protein>
<reference evidence="3" key="2">
    <citation type="submission" date="2025-08" db="UniProtKB">
        <authorList>
            <consortium name="RefSeq"/>
        </authorList>
    </citation>
    <scope>IDENTIFICATION</scope>
</reference>
<evidence type="ECO:0000256" key="1">
    <source>
        <dbReference type="SAM" id="Phobius"/>
    </source>
</evidence>
<organism evidence="2 3">
    <name type="scientific">Prunus mume</name>
    <name type="common">Japanese apricot</name>
    <name type="synonym">Armeniaca mume</name>
    <dbReference type="NCBI Taxonomy" id="102107"/>
    <lineage>
        <taxon>Eukaryota</taxon>
        <taxon>Viridiplantae</taxon>
        <taxon>Streptophyta</taxon>
        <taxon>Embryophyta</taxon>
        <taxon>Tracheophyta</taxon>
        <taxon>Spermatophyta</taxon>
        <taxon>Magnoliopsida</taxon>
        <taxon>eudicotyledons</taxon>
        <taxon>Gunneridae</taxon>
        <taxon>Pentapetalae</taxon>
        <taxon>rosids</taxon>
        <taxon>fabids</taxon>
        <taxon>Rosales</taxon>
        <taxon>Rosaceae</taxon>
        <taxon>Amygdaloideae</taxon>
        <taxon>Amygdaleae</taxon>
        <taxon>Prunus</taxon>
    </lineage>
</organism>
<gene>
    <name evidence="3" type="primary">LOC103326950</name>
</gene>
<dbReference type="RefSeq" id="XP_008227432.1">
    <property type="nucleotide sequence ID" value="XM_008229210.2"/>
</dbReference>
<dbReference type="Proteomes" id="UP000694861">
    <property type="component" value="Linkage group LG3"/>
</dbReference>
<proteinExistence type="predicted"/>